<gene>
    <name evidence="3" type="ORF">Hyperionvirus15_10</name>
</gene>
<reference evidence="3" key="1">
    <citation type="submission" date="2018-10" db="EMBL/GenBank/DDBJ databases">
        <title>Hidden diversity of soil giant viruses.</title>
        <authorList>
            <person name="Schulz F."/>
            <person name="Alteio L."/>
            <person name="Goudeau D."/>
            <person name="Ryan E.M."/>
            <person name="Malmstrom R.R."/>
            <person name="Blanchard J."/>
            <person name="Woyke T."/>
        </authorList>
    </citation>
    <scope>NUCLEOTIDE SEQUENCE</scope>
    <source>
        <strain evidence="3">HYV1</strain>
    </source>
</reference>
<evidence type="ECO:0000256" key="2">
    <source>
        <dbReference type="SAM" id="Phobius"/>
    </source>
</evidence>
<evidence type="ECO:0000313" key="3">
    <source>
        <dbReference type="EMBL" id="AYV83972.1"/>
    </source>
</evidence>
<feature type="compositionally biased region" description="Basic residues" evidence="1">
    <location>
        <begin position="62"/>
        <end position="76"/>
    </location>
</feature>
<accession>A0A3G5AA74</accession>
<dbReference type="EMBL" id="MK072397">
    <property type="protein sequence ID" value="AYV83972.1"/>
    <property type="molecule type" value="Genomic_DNA"/>
</dbReference>
<feature type="transmembrane region" description="Helical" evidence="2">
    <location>
        <begin position="185"/>
        <end position="204"/>
    </location>
</feature>
<feature type="compositionally biased region" description="Gly residues" evidence="1">
    <location>
        <begin position="40"/>
        <end position="56"/>
    </location>
</feature>
<name>A0A3G5AA74_9VIRU</name>
<proteinExistence type="predicted"/>
<sequence length="211" mass="23881">MSSVNEPGMTMDDYAQGGDYEQQADDGQENLANVSRGSRGRYGGSAGRRPGGGGSGVNRNRNQVRRVNNRGRRNNYNRYRRYPGRYYNRRALPLGRYWWLYNYPSNWYNYPLLYPLPDANWYLRSDYPIVPNDILNRVPSLRVPIGASVVARDQDAVNATLSAGNEGGDNSYEGFDGAESADASWNGMLFLIIILVILFGLIYFKRDIKGQ</sequence>
<protein>
    <submittedName>
        <fullName evidence="3">Uncharacterized protein</fullName>
    </submittedName>
</protein>
<feature type="region of interest" description="Disordered" evidence="1">
    <location>
        <begin position="1"/>
        <end position="76"/>
    </location>
</feature>
<keyword evidence="2" id="KW-0812">Transmembrane</keyword>
<keyword evidence="2" id="KW-0472">Membrane</keyword>
<keyword evidence="2" id="KW-1133">Transmembrane helix</keyword>
<organism evidence="3">
    <name type="scientific">Hyperionvirus sp</name>
    <dbReference type="NCBI Taxonomy" id="2487770"/>
    <lineage>
        <taxon>Viruses</taxon>
        <taxon>Varidnaviria</taxon>
        <taxon>Bamfordvirae</taxon>
        <taxon>Nucleocytoviricota</taxon>
        <taxon>Megaviricetes</taxon>
        <taxon>Imitervirales</taxon>
        <taxon>Mimiviridae</taxon>
        <taxon>Klosneuvirinae</taxon>
    </lineage>
</organism>
<evidence type="ECO:0000256" key="1">
    <source>
        <dbReference type="SAM" id="MobiDB-lite"/>
    </source>
</evidence>